<protein>
    <recommendedName>
        <fullName evidence="3">asparagine synthase (glutamine-hydrolyzing)</fullName>
        <ecNumber evidence="3">6.3.5.4</ecNumber>
    </recommendedName>
</protein>
<dbReference type="InterPro" id="IPR017932">
    <property type="entry name" value="GATase_2_dom"/>
</dbReference>
<feature type="site" description="Important for beta-aspartyl-AMP intermediate formation" evidence="11">
    <location>
        <position position="379"/>
    </location>
</feature>
<evidence type="ECO:0000256" key="2">
    <source>
        <dbReference type="ARBA" id="ARBA00005752"/>
    </source>
</evidence>
<dbReference type="GO" id="GO:0006529">
    <property type="term" value="P:asparagine biosynthetic process"/>
    <property type="evidence" value="ECO:0007669"/>
    <property type="project" value="UniProtKB-KW"/>
</dbReference>
<evidence type="ECO:0000256" key="10">
    <source>
        <dbReference type="PIRSR" id="PIRSR001589-2"/>
    </source>
</evidence>
<dbReference type="STRING" id="1173111.SAMN05444955_102282"/>
<dbReference type="GO" id="GO:0005524">
    <property type="term" value="F:ATP binding"/>
    <property type="evidence" value="ECO:0007669"/>
    <property type="project" value="UniProtKB-KW"/>
</dbReference>
<dbReference type="PANTHER" id="PTHR43284">
    <property type="entry name" value="ASPARAGINE SYNTHETASE (GLUTAMINE-HYDROLYZING)"/>
    <property type="match status" value="1"/>
</dbReference>
<evidence type="ECO:0000256" key="7">
    <source>
        <dbReference type="ARBA" id="ARBA00022962"/>
    </source>
</evidence>
<dbReference type="SUPFAM" id="SSF56235">
    <property type="entry name" value="N-terminal nucleophile aminohydrolases (Ntn hydrolases)"/>
    <property type="match status" value="1"/>
</dbReference>
<keyword evidence="5 10" id="KW-0067">ATP-binding</keyword>
<dbReference type="InterPro" id="IPR014729">
    <property type="entry name" value="Rossmann-like_a/b/a_fold"/>
</dbReference>
<dbReference type="GO" id="GO:0005829">
    <property type="term" value="C:cytosol"/>
    <property type="evidence" value="ECO:0007669"/>
    <property type="project" value="TreeGrafter"/>
</dbReference>
<keyword evidence="9" id="KW-0028">Amino-acid biosynthesis</keyword>
<feature type="binding site" evidence="10">
    <location>
        <position position="102"/>
    </location>
    <ligand>
        <name>L-glutamine</name>
        <dbReference type="ChEBI" id="CHEBI:58359"/>
    </ligand>
</feature>
<dbReference type="PANTHER" id="PTHR43284:SF1">
    <property type="entry name" value="ASPARAGINE SYNTHETASE"/>
    <property type="match status" value="1"/>
</dbReference>
<dbReference type="AlphaFoldDB" id="A0A1H8BNS5"/>
<dbReference type="SUPFAM" id="SSF52402">
    <property type="entry name" value="Adenine nucleotide alpha hydrolases-like"/>
    <property type="match status" value="1"/>
</dbReference>
<dbReference type="PIRSF" id="PIRSF001589">
    <property type="entry name" value="Asn_synthetase_glu-h"/>
    <property type="match status" value="1"/>
</dbReference>
<evidence type="ECO:0000256" key="9">
    <source>
        <dbReference type="PIRSR" id="PIRSR001589-1"/>
    </source>
</evidence>
<reference evidence="13 14" key="1">
    <citation type="submission" date="2016-10" db="EMBL/GenBank/DDBJ databases">
        <authorList>
            <person name="de Groot N.N."/>
        </authorList>
    </citation>
    <scope>NUCLEOTIDE SEQUENCE [LARGE SCALE GENOMIC DNA]</scope>
    <source>
        <strain evidence="13 14">DSM 46701</strain>
    </source>
</reference>
<evidence type="ECO:0000256" key="6">
    <source>
        <dbReference type="ARBA" id="ARBA00022888"/>
    </source>
</evidence>
<evidence type="ECO:0000256" key="4">
    <source>
        <dbReference type="ARBA" id="ARBA00022741"/>
    </source>
</evidence>
<dbReference type="EC" id="6.3.5.4" evidence="3"/>
<evidence type="ECO:0000313" key="14">
    <source>
        <dbReference type="Proteomes" id="UP000199695"/>
    </source>
</evidence>
<gene>
    <name evidence="13" type="ORF">SAMN05444955_102282</name>
</gene>
<keyword evidence="14" id="KW-1185">Reference proteome</keyword>
<sequence length="614" mass="70344">MCGITGWIDFEQDVSQQTAILDAMNQAHVARGPDAEGTWVSRHAALGHRRLIVIDPEGGIQPMIKHVGDRKYVITYNGELYNMPELRLKLLSLGHQLTSRSDTELILAAYAEWGLSCPEHLNGIFAFAVWDEANQQLFIARDRIGVKPLFYAQAGSSFLFGSEIKSLLAHPAIRPELDEEGIAEVLMMGPARTPGVGVFRGIKELKPGHWMVINREGITVKPYWELISRHHTDDFETTVANVRDLFQDAVKRQLVSDVPIGTMLSGGLDSSAISAFAAQVFKDEGRGILHTFSVDYADNEKYFSVNEFQPNPDAPWVRLMSEHIGSRHHTVLIDNQELIDHLVRSMEVRDLPGMADIDASLLLFSREIKKDLTVVLSGECADEVFGGYPWFHREEMVNADTFPWARLVGERIPFISPEISSRIRLSDYVEARYQEALSEVPRLSEENATEARMREMFYLNLTRWMPTLLDRKDRMSMAFGLEVRVPFCDHHLVEYVWNIPWSMKKHGQREKGLLRYALKGILPEEIIERKKSPYPKTHHPGYLRTMQSKILQLTEDPHAPVFQLLDRKAVRRFAEQDLSGRHFPWFGQLMNVPALLAYWLQMNEWLIKYNISIR</sequence>
<comment type="catalytic activity">
    <reaction evidence="8">
        <text>L-aspartate + L-glutamine + ATP + H2O = L-asparagine + L-glutamate + AMP + diphosphate + H(+)</text>
        <dbReference type="Rhea" id="RHEA:12228"/>
        <dbReference type="ChEBI" id="CHEBI:15377"/>
        <dbReference type="ChEBI" id="CHEBI:15378"/>
        <dbReference type="ChEBI" id="CHEBI:29985"/>
        <dbReference type="ChEBI" id="CHEBI:29991"/>
        <dbReference type="ChEBI" id="CHEBI:30616"/>
        <dbReference type="ChEBI" id="CHEBI:33019"/>
        <dbReference type="ChEBI" id="CHEBI:58048"/>
        <dbReference type="ChEBI" id="CHEBI:58359"/>
        <dbReference type="ChEBI" id="CHEBI:456215"/>
        <dbReference type="EC" id="6.3.5.4"/>
    </reaction>
</comment>
<comment type="similarity">
    <text evidence="2">Belongs to the asparagine synthetase family.</text>
</comment>
<dbReference type="CDD" id="cd01991">
    <property type="entry name" value="Asn_synthase_B_C"/>
    <property type="match status" value="1"/>
</dbReference>
<keyword evidence="6 9" id="KW-0061">Asparagine biosynthesis</keyword>
<evidence type="ECO:0000256" key="8">
    <source>
        <dbReference type="ARBA" id="ARBA00048741"/>
    </source>
</evidence>
<dbReference type="InterPro" id="IPR051786">
    <property type="entry name" value="ASN_synthetase/amidase"/>
</dbReference>
<comment type="pathway">
    <text evidence="1">Amino-acid biosynthesis; L-asparagine biosynthesis; L-asparagine from L-aspartate (L-Gln route): step 1/1.</text>
</comment>
<dbReference type="InterPro" id="IPR001962">
    <property type="entry name" value="Asn_synthase"/>
</dbReference>
<proteinExistence type="inferred from homology"/>
<evidence type="ECO:0000256" key="11">
    <source>
        <dbReference type="PIRSR" id="PIRSR001589-3"/>
    </source>
</evidence>
<evidence type="ECO:0000256" key="1">
    <source>
        <dbReference type="ARBA" id="ARBA00005187"/>
    </source>
</evidence>
<dbReference type="InterPro" id="IPR006426">
    <property type="entry name" value="Asn_synth_AEB"/>
</dbReference>
<organism evidence="13 14">
    <name type="scientific">Lihuaxuella thermophila</name>
    <dbReference type="NCBI Taxonomy" id="1173111"/>
    <lineage>
        <taxon>Bacteria</taxon>
        <taxon>Bacillati</taxon>
        <taxon>Bacillota</taxon>
        <taxon>Bacilli</taxon>
        <taxon>Bacillales</taxon>
        <taxon>Thermoactinomycetaceae</taxon>
        <taxon>Lihuaxuella</taxon>
    </lineage>
</organism>
<dbReference type="InterPro" id="IPR029055">
    <property type="entry name" value="Ntn_hydrolases_N"/>
</dbReference>
<dbReference type="InterPro" id="IPR033738">
    <property type="entry name" value="AsnB_N"/>
</dbReference>
<feature type="binding site" evidence="10">
    <location>
        <begin position="377"/>
        <end position="378"/>
    </location>
    <ligand>
        <name>ATP</name>
        <dbReference type="ChEBI" id="CHEBI:30616"/>
    </ligand>
</feature>
<keyword evidence="7 9" id="KW-0315">Glutamine amidotransferase</keyword>
<feature type="binding site" evidence="10">
    <location>
        <position position="294"/>
    </location>
    <ligand>
        <name>ATP</name>
        <dbReference type="ChEBI" id="CHEBI:30616"/>
    </ligand>
</feature>
<dbReference type="NCBIfam" id="TIGR01536">
    <property type="entry name" value="asn_synth_AEB"/>
    <property type="match status" value="1"/>
</dbReference>
<dbReference type="CDD" id="cd00712">
    <property type="entry name" value="AsnB"/>
    <property type="match status" value="1"/>
</dbReference>
<dbReference type="Proteomes" id="UP000199695">
    <property type="component" value="Unassembled WGS sequence"/>
</dbReference>
<dbReference type="Gene3D" id="3.40.50.620">
    <property type="entry name" value="HUPs"/>
    <property type="match status" value="1"/>
</dbReference>
<feature type="active site" description="For GATase activity" evidence="9">
    <location>
        <position position="2"/>
    </location>
</feature>
<dbReference type="PROSITE" id="PS51278">
    <property type="entry name" value="GATASE_TYPE_2"/>
    <property type="match status" value="1"/>
</dbReference>
<dbReference type="GO" id="GO:0004066">
    <property type="term" value="F:asparagine synthase (glutamine-hydrolyzing) activity"/>
    <property type="evidence" value="ECO:0007669"/>
    <property type="project" value="UniProtKB-EC"/>
</dbReference>
<evidence type="ECO:0000256" key="3">
    <source>
        <dbReference type="ARBA" id="ARBA00012737"/>
    </source>
</evidence>
<dbReference type="Gene3D" id="3.60.20.10">
    <property type="entry name" value="Glutamine Phosphoribosylpyrophosphate, subunit 1, domain 1"/>
    <property type="match status" value="1"/>
</dbReference>
<evidence type="ECO:0000259" key="12">
    <source>
        <dbReference type="PROSITE" id="PS51278"/>
    </source>
</evidence>
<dbReference type="Pfam" id="PF00733">
    <property type="entry name" value="Asn_synthase"/>
    <property type="match status" value="1"/>
</dbReference>
<keyword evidence="4 10" id="KW-0547">Nucleotide-binding</keyword>
<dbReference type="RefSeq" id="WP_089965334.1">
    <property type="nucleotide sequence ID" value="NZ_FOCQ01000002.1"/>
</dbReference>
<dbReference type="Pfam" id="PF13537">
    <property type="entry name" value="GATase_7"/>
    <property type="match status" value="1"/>
</dbReference>
<evidence type="ECO:0000256" key="5">
    <source>
        <dbReference type="ARBA" id="ARBA00022840"/>
    </source>
</evidence>
<feature type="domain" description="Glutamine amidotransferase type-2" evidence="12">
    <location>
        <begin position="2"/>
        <end position="216"/>
    </location>
</feature>
<accession>A0A1H8BNS5</accession>
<name>A0A1H8BNS5_9BACL</name>
<evidence type="ECO:0000313" key="13">
    <source>
        <dbReference type="EMBL" id="SEM84436.1"/>
    </source>
</evidence>
<dbReference type="OrthoDB" id="9763290at2"/>
<dbReference type="EMBL" id="FOCQ01000002">
    <property type="protein sequence ID" value="SEM84436.1"/>
    <property type="molecule type" value="Genomic_DNA"/>
</dbReference>